<gene>
    <name evidence="2" type="ORF">AC244_33635</name>
</gene>
<dbReference type="Proteomes" id="UP000037425">
    <property type="component" value="Unassembled WGS sequence"/>
</dbReference>
<name>A0A0L8BCW6_ENSAD</name>
<feature type="domain" description="YcaO" evidence="1">
    <location>
        <begin position="78"/>
        <end position="411"/>
    </location>
</feature>
<reference evidence="3" key="1">
    <citation type="submission" date="2015-07" db="EMBL/GenBank/DDBJ databases">
        <title>Whole genome sequence of an Ensifer adhaerens strain isolated from a cave pool in the Wind Cave National Park.</title>
        <authorList>
            <person name="Eng W.W.H."/>
            <person name="Gan H.M."/>
            <person name="Barton H.A."/>
            <person name="Savka M.A."/>
        </authorList>
    </citation>
    <scope>NUCLEOTIDE SEQUENCE [LARGE SCALE GENOMIC DNA]</scope>
    <source>
        <strain evidence="3">SD006</strain>
    </source>
</reference>
<evidence type="ECO:0000313" key="3">
    <source>
        <dbReference type="Proteomes" id="UP000037425"/>
    </source>
</evidence>
<dbReference type="PROSITE" id="PS51664">
    <property type="entry name" value="YCAO"/>
    <property type="match status" value="1"/>
</dbReference>
<dbReference type="InterPro" id="IPR003776">
    <property type="entry name" value="YcaO-like_dom"/>
</dbReference>
<dbReference type="Gene3D" id="3.30.160.660">
    <property type="match status" value="1"/>
</dbReference>
<protein>
    <recommendedName>
        <fullName evidence="1">YcaO domain-containing protein</fullName>
    </recommendedName>
</protein>
<evidence type="ECO:0000259" key="1">
    <source>
        <dbReference type="PROSITE" id="PS51664"/>
    </source>
</evidence>
<comment type="caution">
    <text evidence="2">The sequence shown here is derived from an EMBL/GenBank/DDBJ whole genome shotgun (WGS) entry which is preliminary data.</text>
</comment>
<dbReference type="Gene3D" id="3.30.40.250">
    <property type="match status" value="1"/>
</dbReference>
<accession>A0A0L8BCW6</accession>
<dbReference type="RefSeq" id="WP_053253147.1">
    <property type="nucleotide sequence ID" value="NZ_LGAP01000050.1"/>
</dbReference>
<dbReference type="PANTHER" id="PTHR37809">
    <property type="entry name" value="RIBOSOMAL PROTEIN S12 METHYLTHIOTRANSFERASE ACCESSORY FACTOR YCAO"/>
    <property type="match status" value="1"/>
</dbReference>
<dbReference type="Pfam" id="PF02624">
    <property type="entry name" value="YcaO"/>
    <property type="match status" value="1"/>
</dbReference>
<dbReference type="NCBIfam" id="TIGR00702">
    <property type="entry name" value="YcaO-type kinase domain"/>
    <property type="match status" value="1"/>
</dbReference>
<dbReference type="PANTHER" id="PTHR37809:SF1">
    <property type="entry name" value="RIBOSOMAL PROTEIN S12 METHYLTHIOTRANSFERASE ACCESSORY FACTOR YCAO"/>
    <property type="match status" value="1"/>
</dbReference>
<dbReference type="AlphaFoldDB" id="A0A0L8BCW6"/>
<dbReference type="OrthoDB" id="109999at2"/>
<evidence type="ECO:0000313" key="2">
    <source>
        <dbReference type="EMBL" id="KOF12556.1"/>
    </source>
</evidence>
<organism evidence="2 3">
    <name type="scientific">Ensifer adhaerens</name>
    <name type="common">Sinorhizobium morelense</name>
    <dbReference type="NCBI Taxonomy" id="106592"/>
    <lineage>
        <taxon>Bacteria</taxon>
        <taxon>Pseudomonadati</taxon>
        <taxon>Pseudomonadota</taxon>
        <taxon>Alphaproteobacteria</taxon>
        <taxon>Hyphomicrobiales</taxon>
        <taxon>Rhizobiaceae</taxon>
        <taxon>Sinorhizobium/Ensifer group</taxon>
        <taxon>Ensifer</taxon>
    </lineage>
</organism>
<sequence>MDSEVVVSAGLLDRWPLYDRRNEGHGALEEARRKLLLKSTIKQVPVTRIADITPLDVLGIPVFATVTPLARDLTTHLGKGVDKETARVSAIMESIERACAEEFECQSRHATYLELKASGAYAADPLSFDLPPLTRYRPDSGIEWVEGWEFISARPIWVPADLARSPAKEGILDQVDTNGLAAGFTRGRAVRSAILEVVERDAVSQHHFFEQYGQAGDAGPVGRRIDLDSLPPAQRALAERARGANLELILDDLTSDLEIPVIASTLIDPSFCSAAGPMPLVVAGWGADLLAGAAVTHAILEAFQSRLGVIHGARDSYNQVPFSRRASLSAPGVPATEHDFSTIPNADLPDLESEIEFVLERLTSAGLTQVIVIDLSRKSLGLPVVRVRVPGLSLFTVDPRRVGWRSARHLL</sequence>
<dbReference type="PATRIC" id="fig|106592.7.peg.6441"/>
<dbReference type="EMBL" id="LGAP01000050">
    <property type="protein sequence ID" value="KOF12556.1"/>
    <property type="molecule type" value="Genomic_DNA"/>
</dbReference>
<proteinExistence type="predicted"/>
<dbReference type="Gene3D" id="3.30.1330.230">
    <property type="match status" value="1"/>
</dbReference>